<dbReference type="OrthoDB" id="6615390at2759"/>
<protein>
    <submittedName>
        <fullName evidence="2">Uncharacterized protein</fullName>
    </submittedName>
</protein>
<gene>
    <name evidence="2" type="ORF">WH47_00807</name>
</gene>
<proteinExistence type="predicted"/>
<accession>A0A0L7QK15</accession>
<feature type="region of interest" description="Disordered" evidence="1">
    <location>
        <begin position="154"/>
        <end position="174"/>
    </location>
</feature>
<keyword evidence="3" id="KW-1185">Reference proteome</keyword>
<feature type="region of interest" description="Disordered" evidence="1">
    <location>
        <begin position="110"/>
        <end position="129"/>
    </location>
</feature>
<feature type="compositionally biased region" description="Polar residues" evidence="1">
    <location>
        <begin position="47"/>
        <end position="58"/>
    </location>
</feature>
<feature type="compositionally biased region" description="Basic residues" evidence="1">
    <location>
        <begin position="60"/>
        <end position="69"/>
    </location>
</feature>
<dbReference type="Proteomes" id="UP000053825">
    <property type="component" value="Unassembled WGS sequence"/>
</dbReference>
<evidence type="ECO:0000313" key="3">
    <source>
        <dbReference type="Proteomes" id="UP000053825"/>
    </source>
</evidence>
<sequence>MVIRLHPDELAPVGVGDVPRGGVNGSRKSDGEAQGGEVVIPYPAKSTHFTSTRGSWGSSRLKRRERGRTRKDGEVQEGGSGGSSVRDQRGREEDDQAAGVSYANALTGKVTRVGGGDDQASTSGVTTRGSVSTEQLRACIEDFCDNLNGRRASRNNARRRATSKAKGGAKCVGARPPMEETLFMNDSCDDSDNSPGKEQPPLKTYRDVLGESQSLMRKRGRRVTSGEYKDRAIEIKRYNKALERQLELKAQLDFFDPNFEPPELNARWPKFEAEVAEQACMLPTADMQAQIIDACKEVEKVAGQTEKHSIFVATYKQESAEYKPLSTETTMVLTLQQSVLLAQDTLSRPVKLGLQSNKRIMTSLVGACFSKEDLNEKSLNFNMLAPPEREAWLLSK</sequence>
<name>A0A0L7QK15_9HYME</name>
<dbReference type="EMBL" id="KQ414987">
    <property type="protein sequence ID" value="KOC58982.1"/>
    <property type="molecule type" value="Genomic_DNA"/>
</dbReference>
<feature type="compositionally biased region" description="Basic residues" evidence="1">
    <location>
        <begin position="154"/>
        <end position="163"/>
    </location>
</feature>
<dbReference type="STRING" id="597456.A0A0L7QK15"/>
<evidence type="ECO:0000256" key="1">
    <source>
        <dbReference type="SAM" id="MobiDB-lite"/>
    </source>
</evidence>
<feature type="region of interest" description="Disordered" evidence="1">
    <location>
        <begin position="1"/>
        <end position="103"/>
    </location>
</feature>
<evidence type="ECO:0000313" key="2">
    <source>
        <dbReference type="EMBL" id="KOC58982.1"/>
    </source>
</evidence>
<organism evidence="2 3">
    <name type="scientific">Habropoda laboriosa</name>
    <dbReference type="NCBI Taxonomy" id="597456"/>
    <lineage>
        <taxon>Eukaryota</taxon>
        <taxon>Metazoa</taxon>
        <taxon>Ecdysozoa</taxon>
        <taxon>Arthropoda</taxon>
        <taxon>Hexapoda</taxon>
        <taxon>Insecta</taxon>
        <taxon>Pterygota</taxon>
        <taxon>Neoptera</taxon>
        <taxon>Endopterygota</taxon>
        <taxon>Hymenoptera</taxon>
        <taxon>Apocrita</taxon>
        <taxon>Aculeata</taxon>
        <taxon>Apoidea</taxon>
        <taxon>Anthophila</taxon>
        <taxon>Apidae</taxon>
        <taxon>Habropoda</taxon>
    </lineage>
</organism>
<reference evidence="2 3" key="1">
    <citation type="submission" date="2015-07" db="EMBL/GenBank/DDBJ databases">
        <title>The genome of Habropoda laboriosa.</title>
        <authorList>
            <person name="Pan H."/>
            <person name="Kapheim K."/>
        </authorList>
    </citation>
    <scope>NUCLEOTIDE SEQUENCE [LARGE SCALE GENOMIC DNA]</scope>
    <source>
        <strain evidence="2">0110345459</strain>
    </source>
</reference>
<dbReference type="AlphaFoldDB" id="A0A0L7QK15"/>